<evidence type="ECO:0000256" key="8">
    <source>
        <dbReference type="ARBA" id="ARBA00023077"/>
    </source>
</evidence>
<keyword evidence="10 11" id="KW-0998">Cell outer membrane</keyword>
<dbReference type="Gene3D" id="2.170.130.10">
    <property type="entry name" value="TonB-dependent receptor, plug domain"/>
    <property type="match status" value="1"/>
</dbReference>
<comment type="similarity">
    <text evidence="11 12">Belongs to the TonB-dependent receptor family.</text>
</comment>
<keyword evidence="5 11" id="KW-0812">Transmembrane</keyword>
<accession>A0A975C1L0</accession>
<dbReference type="KEGG" id="bgoe:IFJ75_11400"/>
<evidence type="ECO:0000256" key="6">
    <source>
        <dbReference type="ARBA" id="ARBA00023004"/>
    </source>
</evidence>
<evidence type="ECO:0000256" key="11">
    <source>
        <dbReference type="PROSITE-ProRule" id="PRU01360"/>
    </source>
</evidence>
<feature type="domain" description="TonB-dependent receptor-like beta-barrel" evidence="14">
    <location>
        <begin position="286"/>
        <end position="749"/>
    </location>
</feature>
<evidence type="ECO:0000256" key="1">
    <source>
        <dbReference type="ARBA" id="ARBA00004571"/>
    </source>
</evidence>
<proteinExistence type="inferred from homology"/>
<keyword evidence="4" id="KW-0410">Iron transport</keyword>
<evidence type="ECO:0000313" key="16">
    <source>
        <dbReference type="EMBL" id="QTC89902.1"/>
    </source>
</evidence>
<dbReference type="EMBL" id="CP062222">
    <property type="protein sequence ID" value="QTC89902.1"/>
    <property type="molecule type" value="Genomic_DNA"/>
</dbReference>
<dbReference type="PANTHER" id="PTHR32552">
    <property type="entry name" value="FERRICHROME IRON RECEPTOR-RELATED"/>
    <property type="match status" value="1"/>
</dbReference>
<feature type="chain" id="PRO_5037008007" evidence="13">
    <location>
        <begin position="24"/>
        <end position="784"/>
    </location>
</feature>
<dbReference type="InterPro" id="IPR036942">
    <property type="entry name" value="Beta-barrel_TonB_sf"/>
</dbReference>
<evidence type="ECO:0000256" key="4">
    <source>
        <dbReference type="ARBA" id="ARBA00022496"/>
    </source>
</evidence>
<keyword evidence="16" id="KW-0675">Receptor</keyword>
<evidence type="ECO:0000259" key="15">
    <source>
        <dbReference type="Pfam" id="PF07715"/>
    </source>
</evidence>
<feature type="signal peptide" evidence="13">
    <location>
        <begin position="1"/>
        <end position="23"/>
    </location>
</feature>
<dbReference type="Proteomes" id="UP000663918">
    <property type="component" value="Chromosome"/>
</dbReference>
<dbReference type="InterPro" id="IPR037066">
    <property type="entry name" value="Plug_dom_sf"/>
</dbReference>
<protein>
    <submittedName>
        <fullName evidence="16">TonB-dependent receptor</fullName>
    </submittedName>
</protein>
<keyword evidence="7" id="KW-0406">Ion transport</keyword>
<dbReference type="InterPro" id="IPR039426">
    <property type="entry name" value="TonB-dep_rcpt-like"/>
</dbReference>
<evidence type="ECO:0000256" key="9">
    <source>
        <dbReference type="ARBA" id="ARBA00023136"/>
    </source>
</evidence>
<evidence type="ECO:0000256" key="10">
    <source>
        <dbReference type="ARBA" id="ARBA00023237"/>
    </source>
</evidence>
<dbReference type="GO" id="GO:0009279">
    <property type="term" value="C:cell outer membrane"/>
    <property type="evidence" value="ECO:0007669"/>
    <property type="project" value="UniProtKB-SubCell"/>
</dbReference>
<evidence type="ECO:0000256" key="2">
    <source>
        <dbReference type="ARBA" id="ARBA00022448"/>
    </source>
</evidence>
<keyword evidence="3 11" id="KW-1134">Transmembrane beta strand</keyword>
<evidence type="ECO:0000256" key="12">
    <source>
        <dbReference type="RuleBase" id="RU003357"/>
    </source>
</evidence>
<dbReference type="InterPro" id="IPR000531">
    <property type="entry name" value="Beta-barrel_TonB"/>
</dbReference>
<keyword evidence="13" id="KW-0732">Signal</keyword>
<reference evidence="16" key="1">
    <citation type="submission" date="2020-09" db="EMBL/GenBank/DDBJ databases">
        <title>Brevundimonas sp. LVF2 isolated from a puddle in Goettingen, Germany.</title>
        <authorList>
            <person name="Friedrich I."/>
            <person name="Klassen A."/>
            <person name="Hannes N."/>
            <person name="Schneider D."/>
            <person name="Hertel R."/>
            <person name="Daniel R."/>
        </authorList>
    </citation>
    <scope>NUCLEOTIDE SEQUENCE</scope>
    <source>
        <strain evidence="16">LVF2</strain>
    </source>
</reference>
<dbReference type="Pfam" id="PF00593">
    <property type="entry name" value="TonB_dep_Rec_b-barrel"/>
    <property type="match status" value="1"/>
</dbReference>
<dbReference type="PROSITE" id="PS52016">
    <property type="entry name" value="TONB_DEPENDENT_REC_3"/>
    <property type="match status" value="1"/>
</dbReference>
<dbReference type="RefSeq" id="WP_207868281.1">
    <property type="nucleotide sequence ID" value="NZ_CP062222.1"/>
</dbReference>
<keyword evidence="9 11" id="KW-0472">Membrane</keyword>
<evidence type="ECO:0000256" key="7">
    <source>
        <dbReference type="ARBA" id="ARBA00023065"/>
    </source>
</evidence>
<sequence>MVRLLACSSAALIAAMVPGVVFAHTADPAPAQTQAQQGQSTSVGDVVVTARRREEAVRDVPSTITAQGAEALEQKSPIEGVGDLLQLVPGVRFNGVQSENLAEVSVRGSGTQRATSADSAVGLFVNGAYVGSSTLGGRNFKRVDFFDLARVEALEGPQGALYGRNSEFGSINIVLNQPVFRNGGRASVTYTDDLGQVQSTAIVNRQISDKVAVRFGAQVTGQGGGIYYNPNQDKYYDHTDGYIVRGQIRYSSGPLDVNLMVDAQDMNLPTFVNQWVVPAGRIATLPQGYTGPRYDVPSDVPNDLHQTVQRAMLTAKYDLGWAQLTSTTMAMQYHSVQNFAAAIDLATEASFQQQGWIGLYPLGGTRTDVKDKTFYQDVHLTGDALDGKLQWLGGIEGLWQDDDYNRDIRTSPCALTATSSICGGTPATPLCYKLIPTAANCPVTFPLAFGTRRVVPSSYSSAAVYGSMKYDIGQLSLSGELRYSRDNKEASQSDFRLYTTTPVGTPSTYEFDEDNVSYAASASYKLSRTSLIYARMGTGYRAGGVNNGSTVAAAPNPLQPTYGNEQTTSYEAGLKTNLTRNVFFRLSAYQSRTKDAIALVTDGCTVTNACLQAATNFNINGGTMEVKGVEASLDSVWQVANGRLTLGLNGAHQDAKWDEVAAVAGAPILGSIVAQTPEWTYSANVNFRHPVGTNMSGFVNVAWNGQEGGGQDTVTTATPFIPLETVSNVDFRTGLDFRQIEVALFVKNVTNQIIPVLKLQQVDIPLANRYTRPRTWGVTATYRW</sequence>
<dbReference type="GO" id="GO:0006826">
    <property type="term" value="P:iron ion transport"/>
    <property type="evidence" value="ECO:0007669"/>
    <property type="project" value="UniProtKB-KW"/>
</dbReference>
<evidence type="ECO:0000259" key="14">
    <source>
        <dbReference type="Pfam" id="PF00593"/>
    </source>
</evidence>
<evidence type="ECO:0000256" key="5">
    <source>
        <dbReference type="ARBA" id="ARBA00022692"/>
    </source>
</evidence>
<evidence type="ECO:0000313" key="17">
    <source>
        <dbReference type="Proteomes" id="UP000663918"/>
    </source>
</evidence>
<keyword evidence="2 11" id="KW-0813">Transport</keyword>
<organism evidence="16 17">
    <name type="scientific">Brevundimonas goettingensis</name>
    <dbReference type="NCBI Taxonomy" id="2774190"/>
    <lineage>
        <taxon>Bacteria</taxon>
        <taxon>Pseudomonadati</taxon>
        <taxon>Pseudomonadota</taxon>
        <taxon>Alphaproteobacteria</taxon>
        <taxon>Caulobacterales</taxon>
        <taxon>Caulobacteraceae</taxon>
        <taxon>Brevundimonas</taxon>
    </lineage>
</organism>
<evidence type="ECO:0000256" key="3">
    <source>
        <dbReference type="ARBA" id="ARBA00022452"/>
    </source>
</evidence>
<comment type="subcellular location">
    <subcellularLocation>
        <location evidence="1 11">Cell outer membrane</location>
        <topology evidence="1 11">Multi-pass membrane protein</topology>
    </subcellularLocation>
</comment>
<evidence type="ECO:0000256" key="13">
    <source>
        <dbReference type="SAM" id="SignalP"/>
    </source>
</evidence>
<dbReference type="Gene3D" id="2.40.170.20">
    <property type="entry name" value="TonB-dependent receptor, beta-barrel domain"/>
    <property type="match status" value="1"/>
</dbReference>
<keyword evidence="17" id="KW-1185">Reference proteome</keyword>
<gene>
    <name evidence="16" type="ORF">IFJ75_11400</name>
</gene>
<dbReference type="AlphaFoldDB" id="A0A975C1L0"/>
<dbReference type="InterPro" id="IPR012910">
    <property type="entry name" value="Plug_dom"/>
</dbReference>
<feature type="domain" description="TonB-dependent receptor plug" evidence="15">
    <location>
        <begin position="57"/>
        <end position="166"/>
    </location>
</feature>
<dbReference type="PANTHER" id="PTHR32552:SF81">
    <property type="entry name" value="TONB-DEPENDENT OUTER MEMBRANE RECEPTOR"/>
    <property type="match status" value="1"/>
</dbReference>
<dbReference type="Pfam" id="PF07715">
    <property type="entry name" value="Plug"/>
    <property type="match status" value="1"/>
</dbReference>
<name>A0A975C1L0_9CAUL</name>
<keyword evidence="6" id="KW-0408">Iron</keyword>
<dbReference type="SUPFAM" id="SSF56935">
    <property type="entry name" value="Porins"/>
    <property type="match status" value="1"/>
</dbReference>
<keyword evidence="8 12" id="KW-0798">TonB box</keyword>